<dbReference type="EMBL" id="KQ978646">
    <property type="protein sequence ID" value="KYN29432.1"/>
    <property type="molecule type" value="Genomic_DNA"/>
</dbReference>
<evidence type="ECO:0000313" key="1">
    <source>
        <dbReference type="EMBL" id="KYN29432.1"/>
    </source>
</evidence>
<dbReference type="PANTHER" id="PTHR47331">
    <property type="entry name" value="PHD-TYPE DOMAIN-CONTAINING PROTEIN"/>
    <property type="match status" value="1"/>
</dbReference>
<organism evidence="1 2">
    <name type="scientific">Trachymyrmex cornetzi</name>
    <dbReference type="NCBI Taxonomy" id="471704"/>
    <lineage>
        <taxon>Eukaryota</taxon>
        <taxon>Metazoa</taxon>
        <taxon>Ecdysozoa</taxon>
        <taxon>Arthropoda</taxon>
        <taxon>Hexapoda</taxon>
        <taxon>Insecta</taxon>
        <taxon>Pterygota</taxon>
        <taxon>Neoptera</taxon>
        <taxon>Endopterygota</taxon>
        <taxon>Hymenoptera</taxon>
        <taxon>Apocrita</taxon>
        <taxon>Aculeata</taxon>
        <taxon>Formicoidea</taxon>
        <taxon>Formicidae</taxon>
        <taxon>Myrmicinae</taxon>
        <taxon>Trachymyrmex</taxon>
    </lineage>
</organism>
<proteinExistence type="predicted"/>
<sequence>MKSAQLHVSSRFNTFGLDMQFIVLEKITQNLPTIEVNVTDLDIPKNIKLADPNFNIPSKIDILIGAERFWELVCVGQIRLGRNKPILQKSLGWLVSGSINIVESKKHSQTSCNLSTLEELCQTVQRFWEVENYANIKNSTSEEKYCERLFETSYVRQKDGRFVVKLPVKKEILPLLNGSREVALKRFLALERKFSYNPELRGDYITFMKEYQQLGHNENFRVYLPHQAVIKETSVTTKTRVVFDASSQYAKGKTLNDALYKGPTIQADLFALIIQFRGYKYVLCAVVEKM</sequence>
<dbReference type="Proteomes" id="UP000078492">
    <property type="component" value="Unassembled WGS sequence"/>
</dbReference>
<gene>
    <name evidence="1" type="ORF">ALC57_01099</name>
</gene>
<name>A0A151JQG2_9HYME</name>
<protein>
    <submittedName>
        <fullName evidence="1">Uncharacterized protein</fullName>
    </submittedName>
</protein>
<dbReference type="PANTHER" id="PTHR47331:SF5">
    <property type="entry name" value="RIBONUCLEASE H"/>
    <property type="match status" value="1"/>
</dbReference>
<accession>A0A151JQG2</accession>
<reference evidence="1 2" key="1">
    <citation type="submission" date="2015-09" db="EMBL/GenBank/DDBJ databases">
        <title>Trachymyrmex cornetzi WGS genome.</title>
        <authorList>
            <person name="Nygaard S."/>
            <person name="Hu H."/>
            <person name="Boomsma J."/>
            <person name="Zhang G."/>
        </authorList>
    </citation>
    <scope>NUCLEOTIDE SEQUENCE [LARGE SCALE GENOMIC DNA]</scope>
    <source>
        <strain evidence="1">Tcor2-1</strain>
        <tissue evidence="1">Whole body</tissue>
    </source>
</reference>
<dbReference type="STRING" id="471704.A0A151JQG2"/>
<evidence type="ECO:0000313" key="2">
    <source>
        <dbReference type="Proteomes" id="UP000078492"/>
    </source>
</evidence>
<keyword evidence="2" id="KW-1185">Reference proteome</keyword>
<dbReference type="AlphaFoldDB" id="A0A151JQG2"/>